<dbReference type="Gene3D" id="3.30.390.10">
    <property type="entry name" value="Enolase-like, N-terminal domain"/>
    <property type="match status" value="1"/>
</dbReference>
<evidence type="ECO:0000313" key="2">
    <source>
        <dbReference type="EMBL" id="CAA9504807.1"/>
    </source>
</evidence>
<dbReference type="Pfam" id="PF02746">
    <property type="entry name" value="MR_MLE_N"/>
    <property type="match status" value="1"/>
</dbReference>
<proteinExistence type="predicted"/>
<keyword evidence="2" id="KW-0413">Isomerase</keyword>
<dbReference type="AlphaFoldDB" id="A0A6J4STJ9"/>
<sequence length="82" mass="8384">MKTAADVITVTIGDDGIAMGRGEGAPYPRYGKSVDSALRAIGEVRSLIEGGAGRGALLAAMPAGAARNALDCALWDLEARPR</sequence>
<dbReference type="SUPFAM" id="SSF54826">
    <property type="entry name" value="Enolase N-terminal domain-like"/>
    <property type="match status" value="1"/>
</dbReference>
<gene>
    <name evidence="2" type="ORF">AVDCRST_MAG39-1615</name>
</gene>
<evidence type="ECO:0000259" key="1">
    <source>
        <dbReference type="Pfam" id="PF02746"/>
    </source>
</evidence>
<dbReference type="GO" id="GO:0016853">
    <property type="term" value="F:isomerase activity"/>
    <property type="evidence" value="ECO:0007669"/>
    <property type="project" value="UniProtKB-KW"/>
</dbReference>
<name>A0A6J4STJ9_9SPHN</name>
<reference evidence="2" key="1">
    <citation type="submission" date="2020-02" db="EMBL/GenBank/DDBJ databases">
        <authorList>
            <person name="Meier V. D."/>
        </authorList>
    </citation>
    <scope>NUCLEOTIDE SEQUENCE</scope>
    <source>
        <strain evidence="2">AVDCRST_MAG39</strain>
    </source>
</reference>
<dbReference type="EMBL" id="CADCVW010000067">
    <property type="protein sequence ID" value="CAA9504807.1"/>
    <property type="molecule type" value="Genomic_DNA"/>
</dbReference>
<protein>
    <submittedName>
        <fullName evidence="2">L-alanine-DL-glutamate epimerase (EC)</fullName>
        <ecNumber evidence="2">5.1.1.n1</ecNumber>
    </submittedName>
</protein>
<feature type="domain" description="Mandelate racemase/muconate lactonizing enzyme N-terminal" evidence="1">
    <location>
        <begin position="4"/>
        <end position="80"/>
    </location>
</feature>
<accession>A0A6J4STJ9</accession>
<organism evidence="2">
    <name type="scientific">uncultured Sphingomonadaceae bacterium</name>
    <dbReference type="NCBI Taxonomy" id="169976"/>
    <lineage>
        <taxon>Bacteria</taxon>
        <taxon>Pseudomonadati</taxon>
        <taxon>Pseudomonadota</taxon>
        <taxon>Alphaproteobacteria</taxon>
        <taxon>Sphingomonadales</taxon>
        <taxon>Sphingomonadaceae</taxon>
        <taxon>environmental samples</taxon>
    </lineage>
</organism>
<dbReference type="InterPro" id="IPR013341">
    <property type="entry name" value="Mandelate_racemase_N_dom"/>
</dbReference>
<dbReference type="EC" id="5.1.1.n1" evidence="2"/>
<dbReference type="InterPro" id="IPR029017">
    <property type="entry name" value="Enolase-like_N"/>
</dbReference>